<feature type="transmembrane region" description="Helical" evidence="6">
    <location>
        <begin position="115"/>
        <end position="136"/>
    </location>
</feature>
<keyword evidence="4 6" id="KW-1133">Transmembrane helix</keyword>
<dbReference type="RefSeq" id="WP_121194798.1">
    <property type="nucleotide sequence ID" value="NZ_RBWV01000015.1"/>
</dbReference>
<feature type="transmembrane region" description="Helical" evidence="6">
    <location>
        <begin position="201"/>
        <end position="219"/>
    </location>
</feature>
<evidence type="ECO:0000256" key="6">
    <source>
        <dbReference type="SAM" id="Phobius"/>
    </source>
</evidence>
<evidence type="ECO:0000313" key="7">
    <source>
        <dbReference type="EMBL" id="RKS69382.1"/>
    </source>
</evidence>
<dbReference type="OrthoDB" id="45037at2"/>
<feature type="transmembrane region" description="Helical" evidence="6">
    <location>
        <begin position="145"/>
        <end position="163"/>
    </location>
</feature>
<feature type="transmembrane region" description="Helical" evidence="6">
    <location>
        <begin position="324"/>
        <end position="345"/>
    </location>
</feature>
<keyword evidence="2" id="KW-1003">Cell membrane</keyword>
<proteinExistence type="predicted"/>
<dbReference type="PANTHER" id="PTHR47089:SF1">
    <property type="entry name" value="GUANOSINE ABC TRANSPORTER PERMEASE PROTEIN NUPP"/>
    <property type="match status" value="1"/>
</dbReference>
<dbReference type="PANTHER" id="PTHR47089">
    <property type="entry name" value="ABC TRANSPORTER, PERMEASE PROTEIN"/>
    <property type="match status" value="1"/>
</dbReference>
<comment type="subcellular location">
    <subcellularLocation>
        <location evidence="1">Cell membrane</location>
        <topology evidence="1">Multi-pass membrane protein</topology>
    </subcellularLocation>
</comment>
<dbReference type="GO" id="GO:0022857">
    <property type="term" value="F:transmembrane transporter activity"/>
    <property type="evidence" value="ECO:0007669"/>
    <property type="project" value="InterPro"/>
</dbReference>
<evidence type="ECO:0000256" key="3">
    <source>
        <dbReference type="ARBA" id="ARBA00022692"/>
    </source>
</evidence>
<name>A0A420XL68_9ACTN</name>
<comment type="caution">
    <text evidence="7">The sequence shown here is derived from an EMBL/GenBank/DDBJ whole genome shotgun (WGS) entry which is preliminary data.</text>
</comment>
<feature type="transmembrane region" description="Helical" evidence="6">
    <location>
        <begin position="289"/>
        <end position="312"/>
    </location>
</feature>
<accession>A0A420XL68</accession>
<feature type="transmembrane region" description="Helical" evidence="6">
    <location>
        <begin position="58"/>
        <end position="80"/>
    </location>
</feature>
<feature type="transmembrane region" description="Helical" evidence="6">
    <location>
        <begin position="92"/>
        <end position="109"/>
    </location>
</feature>
<dbReference type="GO" id="GO:0005886">
    <property type="term" value="C:plasma membrane"/>
    <property type="evidence" value="ECO:0007669"/>
    <property type="project" value="UniProtKB-SubCell"/>
</dbReference>
<protein>
    <submittedName>
        <fullName evidence="7">Simple sugar transport system permease protein</fullName>
    </submittedName>
</protein>
<dbReference type="InterPro" id="IPR001851">
    <property type="entry name" value="ABC_transp_permease"/>
</dbReference>
<evidence type="ECO:0000256" key="4">
    <source>
        <dbReference type="ARBA" id="ARBA00022989"/>
    </source>
</evidence>
<reference evidence="7 8" key="1">
    <citation type="submission" date="2018-10" db="EMBL/GenBank/DDBJ databases">
        <title>Genomic Encyclopedia of Archaeal and Bacterial Type Strains, Phase II (KMG-II): from individual species to whole genera.</title>
        <authorList>
            <person name="Goeker M."/>
        </authorList>
    </citation>
    <scope>NUCLEOTIDE SEQUENCE [LARGE SCALE GENOMIC DNA]</scope>
    <source>
        <strain evidence="7 8">RP-AC37</strain>
    </source>
</reference>
<evidence type="ECO:0000256" key="5">
    <source>
        <dbReference type="ARBA" id="ARBA00023136"/>
    </source>
</evidence>
<dbReference type="Pfam" id="PF02653">
    <property type="entry name" value="BPD_transp_2"/>
    <property type="match status" value="1"/>
</dbReference>
<gene>
    <name evidence="7" type="ORF">CLV35_3560</name>
</gene>
<sequence length="375" mass="39079">MTSARWRSTLLGIAAPLLAIALAVLVTSLVLVVAGDPVGKVWQTLLFVHSKEAARSRAVVNIINSATVYYFSALAVAIGFRMRLFNIGVEGQYRFAAFAAAYLGASVTLPKPLHVLFVLVVAMLAGALWAAVPALLKVTRGVSEVISTIMLNSIATALVAWLLRKASAKGGTSLNLSTKTLPDSAHVGGISIGFLDTKVQVYGLVFLAVVAGAVYWFAIERTRFGFDLRATGRSETAAVASGVDVRRMVVAAMLLSGAVAGLVGIPALVGTAPYNYSLSTQSGLGFTGIAIALLGRNTALGIAVGALLWAYLDIAANPLQIQAGVSTQLVTIMQGTIVLSVVVAYELVRRYRVSSEQRRVAAALRPGPAAQGAAA</sequence>
<keyword evidence="8" id="KW-1185">Reference proteome</keyword>
<evidence type="ECO:0000256" key="2">
    <source>
        <dbReference type="ARBA" id="ARBA00022475"/>
    </source>
</evidence>
<keyword evidence="3 6" id="KW-0812">Transmembrane</keyword>
<dbReference type="AlphaFoldDB" id="A0A420XL68"/>
<evidence type="ECO:0000256" key="1">
    <source>
        <dbReference type="ARBA" id="ARBA00004651"/>
    </source>
</evidence>
<feature type="transmembrane region" description="Helical" evidence="6">
    <location>
        <begin position="249"/>
        <end position="269"/>
    </location>
</feature>
<organism evidence="7 8">
    <name type="scientific">Motilibacter peucedani</name>
    <dbReference type="NCBI Taxonomy" id="598650"/>
    <lineage>
        <taxon>Bacteria</taxon>
        <taxon>Bacillati</taxon>
        <taxon>Actinomycetota</taxon>
        <taxon>Actinomycetes</taxon>
        <taxon>Motilibacterales</taxon>
        <taxon>Motilibacteraceae</taxon>
        <taxon>Motilibacter</taxon>
    </lineage>
</organism>
<dbReference type="InParanoid" id="A0A420XL68"/>
<evidence type="ECO:0000313" key="8">
    <source>
        <dbReference type="Proteomes" id="UP000281955"/>
    </source>
</evidence>
<dbReference type="CDD" id="cd06580">
    <property type="entry name" value="TM_PBP1_transp_TpRbsC_like"/>
    <property type="match status" value="1"/>
</dbReference>
<keyword evidence="7" id="KW-0762">Sugar transport</keyword>
<keyword evidence="5 6" id="KW-0472">Membrane</keyword>
<dbReference type="Proteomes" id="UP000281955">
    <property type="component" value="Unassembled WGS sequence"/>
</dbReference>
<keyword evidence="7" id="KW-0813">Transport</keyword>
<dbReference type="EMBL" id="RBWV01000015">
    <property type="protein sequence ID" value="RKS69382.1"/>
    <property type="molecule type" value="Genomic_DNA"/>
</dbReference>